<dbReference type="GO" id="GO:0003677">
    <property type="term" value="F:DNA binding"/>
    <property type="evidence" value="ECO:0007669"/>
    <property type="project" value="InterPro"/>
</dbReference>
<comment type="caution">
    <text evidence="2">The sequence shown here is derived from an EMBL/GenBank/DDBJ whole genome shotgun (WGS) entry which is preliminary data.</text>
</comment>
<accession>A0AAW9FNR2</accession>
<protein>
    <submittedName>
        <fullName evidence="2">Helix-turn-helix transcriptional regulator</fullName>
    </submittedName>
</protein>
<dbReference type="CDD" id="cd00093">
    <property type="entry name" value="HTH_XRE"/>
    <property type="match status" value="1"/>
</dbReference>
<dbReference type="Pfam" id="PF01381">
    <property type="entry name" value="HTH_3"/>
    <property type="match status" value="1"/>
</dbReference>
<name>A0AAW9FNR2_9HYPH</name>
<dbReference type="Gene3D" id="1.10.260.40">
    <property type="entry name" value="lambda repressor-like DNA-binding domains"/>
    <property type="match status" value="1"/>
</dbReference>
<organism evidence="2">
    <name type="scientific">Agrobacterium rosae</name>
    <dbReference type="NCBI Taxonomy" id="1972867"/>
    <lineage>
        <taxon>Bacteria</taxon>
        <taxon>Pseudomonadati</taxon>
        <taxon>Pseudomonadota</taxon>
        <taxon>Alphaproteobacteria</taxon>
        <taxon>Hyphomicrobiales</taxon>
        <taxon>Rhizobiaceae</taxon>
        <taxon>Rhizobium/Agrobacterium group</taxon>
        <taxon>Agrobacterium</taxon>
    </lineage>
</organism>
<dbReference type="RefSeq" id="WP_320201741.1">
    <property type="nucleotide sequence ID" value="NZ_CP192786.1"/>
</dbReference>
<evidence type="ECO:0000259" key="1">
    <source>
        <dbReference type="PROSITE" id="PS50943"/>
    </source>
</evidence>
<sequence length="140" mass="15904">MANANLSKAPSQADIDVGRKVRFQRIVYGLSQADLGAALSVARQQIQKYENGTNRLRGDQIDTLSKLFKVPIQYFYEYDPERSGLPFVEQQQADDDMFRFVRSKAGKELNFAFLRIRDPEGKRQVAALVESLTRKDDNGS</sequence>
<dbReference type="PROSITE" id="PS50943">
    <property type="entry name" value="HTH_CROC1"/>
    <property type="match status" value="1"/>
</dbReference>
<dbReference type="SMART" id="SM00530">
    <property type="entry name" value="HTH_XRE"/>
    <property type="match status" value="1"/>
</dbReference>
<proteinExistence type="predicted"/>
<dbReference type="InterPro" id="IPR010982">
    <property type="entry name" value="Lambda_DNA-bd_dom_sf"/>
</dbReference>
<dbReference type="EMBL" id="JAVRAD010000017">
    <property type="protein sequence ID" value="MDX8332420.1"/>
    <property type="molecule type" value="Genomic_DNA"/>
</dbReference>
<dbReference type="AlphaFoldDB" id="A0AAW9FNR2"/>
<keyword evidence="4" id="KW-1185">Reference proteome</keyword>
<reference evidence="2 4" key="1">
    <citation type="journal article" date="2023" name="Phytobiomes J">
        <title>Deciphering the key players within the bacterial microbiota associated with aerial crown gall tumors on rhododendron: Insights into the gallobiome.</title>
        <authorList>
            <person name="Kuzmanovic N."/>
            <person name="Nesme J."/>
            <person name="Wolf J."/>
            <person name="Neumann-Schaal M."/>
            <person name="Petersen J."/>
            <person name="Fernandez-Gnecco G."/>
            <person name="Sproeer C."/>
            <person name="Bunk B."/>
            <person name="Overmann J."/>
            <person name="Sorensen S.J."/>
            <person name="Idczak E."/>
            <person name="Smalla K."/>
        </authorList>
    </citation>
    <scope>NUCLEOTIDE SEQUENCE</scope>
    <source>
        <strain evidence="2">Rho-11.1</strain>
        <strain evidence="4">rho-14.1</strain>
        <strain evidence="3">Rho-14.1</strain>
    </source>
</reference>
<evidence type="ECO:0000313" key="2">
    <source>
        <dbReference type="EMBL" id="MDX8305212.1"/>
    </source>
</evidence>
<evidence type="ECO:0000313" key="4">
    <source>
        <dbReference type="Proteomes" id="UP001277561"/>
    </source>
</evidence>
<dbReference type="EMBL" id="JAVRAF010000014">
    <property type="protein sequence ID" value="MDX8305212.1"/>
    <property type="molecule type" value="Genomic_DNA"/>
</dbReference>
<dbReference type="SUPFAM" id="SSF47413">
    <property type="entry name" value="lambda repressor-like DNA-binding domains"/>
    <property type="match status" value="1"/>
</dbReference>
<evidence type="ECO:0000313" key="3">
    <source>
        <dbReference type="EMBL" id="MDX8332420.1"/>
    </source>
</evidence>
<feature type="domain" description="HTH cro/C1-type" evidence="1">
    <location>
        <begin position="21"/>
        <end position="75"/>
    </location>
</feature>
<dbReference type="Proteomes" id="UP001277561">
    <property type="component" value="Unassembled WGS sequence"/>
</dbReference>
<gene>
    <name evidence="2" type="ORF">RMR22_23460</name>
    <name evidence="3" type="ORF">RMS29_24740</name>
</gene>
<dbReference type="InterPro" id="IPR001387">
    <property type="entry name" value="Cro/C1-type_HTH"/>
</dbReference>